<organism evidence="2">
    <name type="scientific">Amblyomma cajennense</name>
    <name type="common">Cayenne tick</name>
    <name type="synonym">Acarus cajennensis</name>
    <dbReference type="NCBI Taxonomy" id="34607"/>
    <lineage>
        <taxon>Eukaryota</taxon>
        <taxon>Metazoa</taxon>
        <taxon>Ecdysozoa</taxon>
        <taxon>Arthropoda</taxon>
        <taxon>Chelicerata</taxon>
        <taxon>Arachnida</taxon>
        <taxon>Acari</taxon>
        <taxon>Parasitiformes</taxon>
        <taxon>Ixodida</taxon>
        <taxon>Ixodoidea</taxon>
        <taxon>Ixodidae</taxon>
        <taxon>Amblyomminae</taxon>
        <taxon>Amblyomma</taxon>
    </lineage>
</organism>
<dbReference type="EMBL" id="GBBK01000293">
    <property type="protein sequence ID" value="JAC24189.1"/>
    <property type="molecule type" value="mRNA"/>
</dbReference>
<proteinExistence type="evidence at transcript level"/>
<dbReference type="InterPro" id="IPR012674">
    <property type="entry name" value="Calycin"/>
</dbReference>
<feature type="signal peptide" evidence="1">
    <location>
        <begin position="1"/>
        <end position="20"/>
    </location>
</feature>
<accession>A0A023FS11</accession>
<feature type="chain" id="PRO_5001515866" evidence="1">
    <location>
        <begin position="21"/>
        <end position="203"/>
    </location>
</feature>
<protein>
    <submittedName>
        <fullName evidence="2">Putative lipocalin-3 1</fullName>
    </submittedName>
</protein>
<evidence type="ECO:0000256" key="1">
    <source>
        <dbReference type="SAM" id="SignalP"/>
    </source>
</evidence>
<name>A0A023FS11_AMBCJ</name>
<dbReference type="AlphaFoldDB" id="A0A023FS11"/>
<sequence>MPHRIFFLAVVSALLYATESSHGRRKGGKTDIKEFVNTNDIIWTYNTTAHKRLPCLMDFKKEVTEKDIQFERHHFTRQKRWATKLLIGKFGIWSPEDKNKSKPYDYMEVITFSQRKWVDAEILEYQHEDNTCGVFTVMSGNGIPPTFSHELRVKNSSIQTGPKEECKKQFRKVVGEGKKIKGAYDHRCHEALKYYNENFLHLP</sequence>
<keyword evidence="1" id="KW-0732">Signal</keyword>
<evidence type="ECO:0000313" key="2">
    <source>
        <dbReference type="EMBL" id="JAC24189.1"/>
    </source>
</evidence>
<dbReference type="Gene3D" id="2.40.128.20">
    <property type="match status" value="1"/>
</dbReference>
<reference evidence="2" key="1">
    <citation type="submission" date="2014-03" db="EMBL/GenBank/DDBJ databases">
        <title>The sialotranscriptome of Amblyomma triste, Amblyomma parvum and Amblyomma cajennense ticks, uncovered by 454-based RNA-seq.</title>
        <authorList>
            <person name="Garcia G.R."/>
            <person name="Gardinassi L.G."/>
            <person name="Ribeiro J.M."/>
            <person name="Anatriello E."/>
            <person name="Ferreira B.R."/>
            <person name="Moreira H.N."/>
            <person name="Mafra C."/>
            <person name="Olegario M.M."/>
            <person name="Szabo P.J."/>
            <person name="Miranda-Santos I.K."/>
            <person name="Maruyama S.R."/>
        </authorList>
    </citation>
    <scope>NUCLEOTIDE SEQUENCE</scope>
    <source>
        <strain evidence="2">Uberlandia</strain>
        <tissue evidence="2">Salivary glands</tissue>
    </source>
</reference>